<dbReference type="SUPFAM" id="SSF53335">
    <property type="entry name" value="S-adenosyl-L-methionine-dependent methyltransferases"/>
    <property type="match status" value="1"/>
</dbReference>
<reference evidence="2 3" key="1">
    <citation type="journal article" date="2020" name="Biotechnol. Biofuels">
        <title>New insights from the biogas microbiome by comprehensive genome-resolved metagenomics of nearly 1600 species originating from multiple anaerobic digesters.</title>
        <authorList>
            <person name="Campanaro S."/>
            <person name="Treu L."/>
            <person name="Rodriguez-R L.M."/>
            <person name="Kovalovszki A."/>
            <person name="Ziels R.M."/>
            <person name="Maus I."/>
            <person name="Zhu X."/>
            <person name="Kougias P.G."/>
            <person name="Basile A."/>
            <person name="Luo G."/>
            <person name="Schluter A."/>
            <person name="Konstantinidis K.T."/>
            <person name="Angelidaki I."/>
        </authorList>
    </citation>
    <scope>NUCLEOTIDE SEQUENCE [LARGE SCALE GENOMIC DNA]</scope>
    <source>
        <strain evidence="2">AS05jafATM_89</strain>
    </source>
</reference>
<comment type="caution">
    <text evidence="2">The sequence shown here is derived from an EMBL/GenBank/DDBJ whole genome shotgun (WGS) entry which is preliminary data.</text>
</comment>
<accession>A0A832Q7M3</accession>
<protein>
    <submittedName>
        <fullName evidence="2">Class I SAM-dependent methyltransferase</fullName>
    </submittedName>
</protein>
<dbReference type="GO" id="GO:0032259">
    <property type="term" value="P:methylation"/>
    <property type="evidence" value="ECO:0007669"/>
    <property type="project" value="UniProtKB-KW"/>
</dbReference>
<name>A0A832Q7M3_9BACT</name>
<dbReference type="CDD" id="cd02440">
    <property type="entry name" value="AdoMet_MTases"/>
    <property type="match status" value="1"/>
</dbReference>
<evidence type="ECO:0000259" key="1">
    <source>
        <dbReference type="Pfam" id="PF08241"/>
    </source>
</evidence>
<keyword evidence="2" id="KW-0808">Transferase</keyword>
<dbReference type="EMBL" id="DUTP01000002">
    <property type="protein sequence ID" value="HHX99254.1"/>
    <property type="molecule type" value="Genomic_DNA"/>
</dbReference>
<dbReference type="GO" id="GO:0008757">
    <property type="term" value="F:S-adenosylmethionine-dependent methyltransferase activity"/>
    <property type="evidence" value="ECO:0007669"/>
    <property type="project" value="InterPro"/>
</dbReference>
<evidence type="ECO:0000313" key="3">
    <source>
        <dbReference type="Proteomes" id="UP000576550"/>
    </source>
</evidence>
<dbReference type="InterPro" id="IPR013216">
    <property type="entry name" value="Methyltransf_11"/>
</dbReference>
<dbReference type="AlphaFoldDB" id="A0A832Q7M3"/>
<keyword evidence="2" id="KW-0489">Methyltransferase</keyword>
<gene>
    <name evidence="2" type="ORF">GX533_01030</name>
</gene>
<sequence>MKEFTGKYTDSGKIGNMLLDNYFRSLEILLNKIPKQELKNRKILEVGCGSGYSTERIKEMLPKNVEFTASDIEDENVKNAKKKLGKSFVVTKESVYDLQRKDKSIDLIFLLEVLEHLEYPDKALKELKRVGRNYVIIGVPREPIWRILNMARLKYLKDFGNTPGHIQHWGRRSLLKFLKSKGFEIVGVENPLPWTIVLVKISK</sequence>
<evidence type="ECO:0000313" key="2">
    <source>
        <dbReference type="EMBL" id="HHX99254.1"/>
    </source>
</evidence>
<feature type="domain" description="Methyltransferase type 11" evidence="1">
    <location>
        <begin position="44"/>
        <end position="132"/>
    </location>
</feature>
<dbReference type="PANTHER" id="PTHR43861:SF6">
    <property type="entry name" value="METHYLTRANSFERASE TYPE 11"/>
    <property type="match status" value="1"/>
</dbReference>
<dbReference type="Gene3D" id="3.40.50.150">
    <property type="entry name" value="Vaccinia Virus protein VP39"/>
    <property type="match status" value="1"/>
</dbReference>
<organism evidence="2 3">
    <name type="scientific">Candidatus Dojkabacteria bacterium</name>
    <dbReference type="NCBI Taxonomy" id="2099670"/>
    <lineage>
        <taxon>Bacteria</taxon>
        <taxon>Candidatus Dojkabacteria</taxon>
    </lineage>
</organism>
<dbReference type="Proteomes" id="UP000576550">
    <property type="component" value="Unassembled WGS sequence"/>
</dbReference>
<dbReference type="InterPro" id="IPR029063">
    <property type="entry name" value="SAM-dependent_MTases_sf"/>
</dbReference>
<dbReference type="Pfam" id="PF08241">
    <property type="entry name" value="Methyltransf_11"/>
    <property type="match status" value="1"/>
</dbReference>
<proteinExistence type="predicted"/>
<dbReference type="PANTHER" id="PTHR43861">
    <property type="entry name" value="TRANS-ACONITATE 2-METHYLTRANSFERASE-RELATED"/>
    <property type="match status" value="1"/>
</dbReference>